<proteinExistence type="predicted"/>
<dbReference type="CDD" id="cd16917">
    <property type="entry name" value="HATPase_UhpB-NarQ-NarX-like"/>
    <property type="match status" value="1"/>
</dbReference>
<feature type="transmembrane region" description="Helical" evidence="9">
    <location>
        <begin position="12"/>
        <end position="30"/>
    </location>
</feature>
<gene>
    <name evidence="12" type="ORF">Dsi01nite_090760</name>
</gene>
<dbReference type="AlphaFoldDB" id="A0A919PZ98"/>
<evidence type="ECO:0000259" key="11">
    <source>
        <dbReference type="Pfam" id="PF07730"/>
    </source>
</evidence>
<dbReference type="GO" id="GO:0016020">
    <property type="term" value="C:membrane"/>
    <property type="evidence" value="ECO:0007669"/>
    <property type="project" value="InterPro"/>
</dbReference>
<dbReference type="InterPro" id="IPR003594">
    <property type="entry name" value="HATPase_dom"/>
</dbReference>
<dbReference type="PANTHER" id="PTHR24421">
    <property type="entry name" value="NITRATE/NITRITE SENSOR PROTEIN NARX-RELATED"/>
    <property type="match status" value="1"/>
</dbReference>
<dbReference type="Gene3D" id="3.30.565.10">
    <property type="entry name" value="Histidine kinase-like ATPase, C-terminal domain"/>
    <property type="match status" value="1"/>
</dbReference>
<accession>A0A919PZ98</accession>
<feature type="transmembrane region" description="Helical" evidence="9">
    <location>
        <begin position="36"/>
        <end position="53"/>
    </location>
</feature>
<name>A0A919PZ98_9ACTN</name>
<dbReference type="InterPro" id="IPR050482">
    <property type="entry name" value="Sensor_HK_TwoCompSys"/>
</dbReference>
<dbReference type="PANTHER" id="PTHR24421:SF10">
    <property type="entry name" value="NITRATE_NITRITE SENSOR PROTEIN NARQ"/>
    <property type="match status" value="1"/>
</dbReference>
<evidence type="ECO:0000256" key="5">
    <source>
        <dbReference type="ARBA" id="ARBA00022741"/>
    </source>
</evidence>
<keyword evidence="5" id="KW-0547">Nucleotide-binding</keyword>
<feature type="transmembrane region" description="Helical" evidence="9">
    <location>
        <begin position="65"/>
        <end position="82"/>
    </location>
</feature>
<keyword evidence="9" id="KW-1133">Transmembrane helix</keyword>
<evidence type="ECO:0000256" key="1">
    <source>
        <dbReference type="ARBA" id="ARBA00000085"/>
    </source>
</evidence>
<protein>
    <recommendedName>
        <fullName evidence="2">histidine kinase</fullName>
        <ecNumber evidence="2">2.7.13.3</ecNumber>
    </recommendedName>
</protein>
<dbReference type="EMBL" id="BONQ01000147">
    <property type="protein sequence ID" value="GIG51035.1"/>
    <property type="molecule type" value="Genomic_DNA"/>
</dbReference>
<dbReference type="Pfam" id="PF02518">
    <property type="entry name" value="HATPase_c"/>
    <property type="match status" value="1"/>
</dbReference>
<feature type="domain" description="Histidine kinase/HSP90-like ATPase" evidence="10">
    <location>
        <begin position="282"/>
        <end position="368"/>
    </location>
</feature>
<keyword evidence="8" id="KW-0902">Two-component regulatory system</keyword>
<comment type="caution">
    <text evidence="12">The sequence shown here is derived from an EMBL/GenBank/DDBJ whole genome shotgun (WGS) entry which is preliminary data.</text>
</comment>
<dbReference type="EC" id="2.7.13.3" evidence="2"/>
<evidence type="ECO:0000256" key="6">
    <source>
        <dbReference type="ARBA" id="ARBA00022777"/>
    </source>
</evidence>
<evidence type="ECO:0000256" key="2">
    <source>
        <dbReference type="ARBA" id="ARBA00012438"/>
    </source>
</evidence>
<keyword evidence="9" id="KW-0472">Membrane</keyword>
<dbReference type="Pfam" id="PF07730">
    <property type="entry name" value="HisKA_3"/>
    <property type="match status" value="1"/>
</dbReference>
<evidence type="ECO:0000256" key="7">
    <source>
        <dbReference type="ARBA" id="ARBA00022840"/>
    </source>
</evidence>
<dbReference type="SUPFAM" id="SSF55874">
    <property type="entry name" value="ATPase domain of HSP90 chaperone/DNA topoisomerase II/histidine kinase"/>
    <property type="match status" value="1"/>
</dbReference>
<evidence type="ECO:0000256" key="9">
    <source>
        <dbReference type="SAM" id="Phobius"/>
    </source>
</evidence>
<feature type="transmembrane region" description="Helical" evidence="9">
    <location>
        <begin position="130"/>
        <end position="150"/>
    </location>
</feature>
<feature type="transmembrane region" description="Helical" evidence="9">
    <location>
        <begin position="94"/>
        <end position="118"/>
    </location>
</feature>
<evidence type="ECO:0000313" key="13">
    <source>
        <dbReference type="Proteomes" id="UP000660611"/>
    </source>
</evidence>
<keyword evidence="6" id="KW-0418">Kinase</keyword>
<dbReference type="RefSeq" id="WP_203852663.1">
    <property type="nucleotide sequence ID" value="NZ_BAAAVW010000005.1"/>
</dbReference>
<dbReference type="GO" id="GO:0000155">
    <property type="term" value="F:phosphorelay sensor kinase activity"/>
    <property type="evidence" value="ECO:0007669"/>
    <property type="project" value="InterPro"/>
</dbReference>
<feature type="domain" description="Signal transduction histidine kinase subgroup 3 dimerisation and phosphoacceptor" evidence="11">
    <location>
        <begin position="180"/>
        <end position="246"/>
    </location>
</feature>
<keyword evidence="9" id="KW-0812">Transmembrane</keyword>
<reference evidence="12" key="1">
    <citation type="submission" date="2021-01" db="EMBL/GenBank/DDBJ databases">
        <title>Whole genome shotgun sequence of Dactylosporangium siamense NBRC 106093.</title>
        <authorList>
            <person name="Komaki H."/>
            <person name="Tamura T."/>
        </authorList>
    </citation>
    <scope>NUCLEOTIDE SEQUENCE</scope>
    <source>
        <strain evidence="12">NBRC 106093</strain>
    </source>
</reference>
<dbReference type="Gene3D" id="1.20.5.1930">
    <property type="match status" value="1"/>
</dbReference>
<keyword evidence="7" id="KW-0067">ATP-binding</keyword>
<dbReference type="InterPro" id="IPR036890">
    <property type="entry name" value="HATPase_C_sf"/>
</dbReference>
<evidence type="ECO:0000256" key="4">
    <source>
        <dbReference type="ARBA" id="ARBA00022679"/>
    </source>
</evidence>
<keyword evidence="3" id="KW-0597">Phosphoprotein</keyword>
<comment type="catalytic activity">
    <reaction evidence="1">
        <text>ATP + protein L-histidine = ADP + protein N-phospho-L-histidine.</text>
        <dbReference type="EC" id="2.7.13.3"/>
    </reaction>
</comment>
<keyword evidence="4" id="KW-0808">Transferase</keyword>
<organism evidence="12 13">
    <name type="scientific">Dactylosporangium siamense</name>
    <dbReference type="NCBI Taxonomy" id="685454"/>
    <lineage>
        <taxon>Bacteria</taxon>
        <taxon>Bacillati</taxon>
        <taxon>Actinomycetota</taxon>
        <taxon>Actinomycetes</taxon>
        <taxon>Micromonosporales</taxon>
        <taxon>Micromonosporaceae</taxon>
        <taxon>Dactylosporangium</taxon>
    </lineage>
</organism>
<evidence type="ECO:0000313" key="12">
    <source>
        <dbReference type="EMBL" id="GIG51035.1"/>
    </source>
</evidence>
<dbReference type="GO" id="GO:0046983">
    <property type="term" value="F:protein dimerization activity"/>
    <property type="evidence" value="ECO:0007669"/>
    <property type="project" value="InterPro"/>
</dbReference>
<keyword evidence="13" id="KW-1185">Reference proteome</keyword>
<evidence type="ECO:0000256" key="3">
    <source>
        <dbReference type="ARBA" id="ARBA00022553"/>
    </source>
</evidence>
<sequence length="369" mass="38190">MSSALDRLPGRGVALGQAVGAVAYTVAAVVSVPVHLRWLAAGLAAVALAGAYASRRAGADRPVRMLLALVVMAAGGHALYVVDPTSPGWFPAGLSIALAFAALPLPLAVGFAVATAATGATIAELRNPGALLPLLAGCAGFAVLGIGIGGSRQRAETAERLLASEQALREAEARTEVLAERQRLAREIHDILAHTLSAQIVGLESARLLLRKGAPTEAVLQQVDQAQRFAREGLDETRQAVSSLRGDTRPAVEAVRALADTAGARLTVTGDPGHLSPEAGLAVERTVREALTNVRKHAPGAPIEAALTFHQATIEVQIRNGRSSARPTLADTGAGYGLSGLRERAELLGGDLTAGPHEDGFRVWLTIPR</sequence>
<dbReference type="Proteomes" id="UP000660611">
    <property type="component" value="Unassembled WGS sequence"/>
</dbReference>
<evidence type="ECO:0000256" key="8">
    <source>
        <dbReference type="ARBA" id="ARBA00023012"/>
    </source>
</evidence>
<dbReference type="GO" id="GO:0005524">
    <property type="term" value="F:ATP binding"/>
    <property type="evidence" value="ECO:0007669"/>
    <property type="project" value="UniProtKB-KW"/>
</dbReference>
<evidence type="ECO:0000259" key="10">
    <source>
        <dbReference type="Pfam" id="PF02518"/>
    </source>
</evidence>
<dbReference type="InterPro" id="IPR011712">
    <property type="entry name" value="Sig_transdc_His_kin_sub3_dim/P"/>
</dbReference>